<dbReference type="Gene3D" id="3.40.630.30">
    <property type="match status" value="1"/>
</dbReference>
<accession>A0A0H2R6D7</accession>
<reference evidence="1 2" key="1">
    <citation type="submission" date="2015-04" db="EMBL/GenBank/DDBJ databases">
        <title>Complete genome sequence of Schizopora paradoxa KUC8140, a cosmopolitan wood degrader in East Asia.</title>
        <authorList>
            <consortium name="DOE Joint Genome Institute"/>
            <person name="Min B."/>
            <person name="Park H."/>
            <person name="Jang Y."/>
            <person name="Kim J.-J."/>
            <person name="Kim K.H."/>
            <person name="Pangilinan J."/>
            <person name="Lipzen A."/>
            <person name="Riley R."/>
            <person name="Grigoriev I.V."/>
            <person name="Spatafora J.W."/>
            <person name="Choi I.-G."/>
        </authorList>
    </citation>
    <scope>NUCLEOTIDE SEQUENCE [LARGE SCALE GENOMIC DNA]</scope>
    <source>
        <strain evidence="1 2">KUC8140</strain>
    </source>
</reference>
<evidence type="ECO:0000313" key="2">
    <source>
        <dbReference type="Proteomes" id="UP000053477"/>
    </source>
</evidence>
<dbReference type="Proteomes" id="UP000053477">
    <property type="component" value="Unassembled WGS sequence"/>
</dbReference>
<keyword evidence="2" id="KW-1185">Reference proteome</keyword>
<organism evidence="1 2">
    <name type="scientific">Schizopora paradoxa</name>
    <dbReference type="NCBI Taxonomy" id="27342"/>
    <lineage>
        <taxon>Eukaryota</taxon>
        <taxon>Fungi</taxon>
        <taxon>Dikarya</taxon>
        <taxon>Basidiomycota</taxon>
        <taxon>Agaricomycotina</taxon>
        <taxon>Agaricomycetes</taxon>
        <taxon>Hymenochaetales</taxon>
        <taxon>Schizoporaceae</taxon>
        <taxon>Schizopora</taxon>
    </lineage>
</organism>
<dbReference type="AlphaFoldDB" id="A0A0H2R6D7"/>
<dbReference type="OrthoDB" id="9975416at2759"/>
<dbReference type="InParanoid" id="A0A0H2R6D7"/>
<evidence type="ECO:0000313" key="1">
    <source>
        <dbReference type="EMBL" id="KLO05028.1"/>
    </source>
</evidence>
<sequence>MSSSPPPSRASSSLSSSSSSKRSISIRAATIADSDAIAQICLLTANQGYSAEKLLSHPDLPAHIGPLPYLYVPSGFGFVLTRRSRRRGGKQKVVGYIVGTAHSARFERETEANWWPIMRMRYPQDLAGTPLDRHFVGMLYKKQRELKAAQEELPVQLHVTVLEKYQRWGCDRLLVEVALRHLRTQGFLGCLKSNDDSDTESDTSHETIRS</sequence>
<gene>
    <name evidence="1" type="ORF">SCHPADRAFT_739295</name>
</gene>
<dbReference type="InterPro" id="IPR016181">
    <property type="entry name" value="Acyl_CoA_acyltransferase"/>
</dbReference>
<dbReference type="STRING" id="27342.A0A0H2R6D7"/>
<protein>
    <recommendedName>
        <fullName evidence="3">N-acetyltransferase domain-containing protein</fullName>
    </recommendedName>
</protein>
<dbReference type="SUPFAM" id="SSF55729">
    <property type="entry name" value="Acyl-CoA N-acyltransferases (Nat)"/>
    <property type="match status" value="1"/>
</dbReference>
<proteinExistence type="predicted"/>
<name>A0A0H2R6D7_9AGAM</name>
<dbReference type="EMBL" id="KQ086379">
    <property type="protein sequence ID" value="KLO05028.1"/>
    <property type="molecule type" value="Genomic_DNA"/>
</dbReference>
<evidence type="ECO:0008006" key="3">
    <source>
        <dbReference type="Google" id="ProtNLM"/>
    </source>
</evidence>